<dbReference type="SMART" id="SM00136">
    <property type="entry name" value="LamNT"/>
    <property type="match status" value="1"/>
</dbReference>
<keyword evidence="1" id="KW-1015">Disulfide bond</keyword>
<evidence type="ECO:0000313" key="4">
    <source>
        <dbReference type="EMBL" id="TKS76273.1"/>
    </source>
</evidence>
<dbReference type="GO" id="GO:0005604">
    <property type="term" value="C:basement membrane"/>
    <property type="evidence" value="ECO:0007669"/>
    <property type="project" value="TreeGrafter"/>
</dbReference>
<dbReference type="SUPFAM" id="SSF57196">
    <property type="entry name" value="EGF/Laminin"/>
    <property type="match status" value="1"/>
</dbReference>
<reference evidence="4 5" key="1">
    <citation type="submission" date="2019-01" db="EMBL/GenBank/DDBJ databases">
        <title>Genome Assembly of Collichthys lucidus.</title>
        <authorList>
            <person name="Cai M."/>
            <person name="Xiao S."/>
        </authorList>
    </citation>
    <scope>NUCLEOTIDE SEQUENCE [LARGE SCALE GENOMIC DNA]</scope>
    <source>
        <strain evidence="4">JT15FE1705JMU</strain>
        <tissue evidence="4">Muscle</tissue>
    </source>
</reference>
<keyword evidence="5" id="KW-1185">Reference proteome</keyword>
<dbReference type="GO" id="GO:0009887">
    <property type="term" value="P:animal organ morphogenesis"/>
    <property type="evidence" value="ECO:0007669"/>
    <property type="project" value="TreeGrafter"/>
</dbReference>
<dbReference type="AlphaFoldDB" id="A0A4U5UMX1"/>
<dbReference type="SUPFAM" id="SSF49785">
    <property type="entry name" value="Galactose-binding domain-like"/>
    <property type="match status" value="1"/>
</dbReference>
<dbReference type="FunFam" id="2.60.120.260:FF:000017">
    <property type="entry name" value="Laminin subunit alpha 2"/>
    <property type="match status" value="1"/>
</dbReference>
<dbReference type="Pfam" id="PF00055">
    <property type="entry name" value="Laminin_N"/>
    <property type="match status" value="1"/>
</dbReference>
<proteinExistence type="predicted"/>
<dbReference type="EMBL" id="CM014086">
    <property type="protein sequence ID" value="TKS76273.1"/>
    <property type="molecule type" value="Genomic_DNA"/>
</dbReference>
<dbReference type="STRING" id="240159.A0A4U5UMX1"/>
<evidence type="ECO:0000259" key="3">
    <source>
        <dbReference type="PROSITE" id="PS51117"/>
    </source>
</evidence>
<dbReference type="GO" id="GO:0007411">
    <property type="term" value="P:axon guidance"/>
    <property type="evidence" value="ECO:0007669"/>
    <property type="project" value="TreeGrafter"/>
</dbReference>
<sequence>MSVTFLCTNTAGDIVPYKDCDLRLFPAVLNLASMADITANATCGSMGPEMFCKLVEHVPGQPVRNPQCRTCNQKSTKPFERHPIEYAIDGTNRWWQSPSIKNGMEYHYVTITLDLKQVFQIAYVILKAANSPRPGNWILERSIDGVTFEPWQYYAISETECLTRFNITPRRGTPSYTRDDEVICTTFYSKIHPLENGEIHTSLINGRPSVDDPSPTLLNFTSARYIRFVFQRIRTLNADLMTLHHHEDIDTIVTRRYYYSIKDISVGGMCICYGHAKACPLNTATKENVEGENCDRCKLGFFNLQRDNRRGCEKCSCMGVSSHCFASTWSYQNLSAYGGSVVYTVSYTTDQQEQRAVRVTSERDLIIECRAHQTSSTSVGSTSVKGIDQECR</sequence>
<gene>
    <name evidence="4" type="ORF">D9C73_009565</name>
</gene>
<dbReference type="InterPro" id="IPR008211">
    <property type="entry name" value="Laminin_N"/>
</dbReference>
<protein>
    <submittedName>
        <fullName evidence="4">Laminin subunit alpha-2</fullName>
    </submittedName>
</protein>
<dbReference type="Gene3D" id="2.60.120.260">
    <property type="entry name" value="Galactose-binding domain-like"/>
    <property type="match status" value="1"/>
</dbReference>
<dbReference type="PANTHER" id="PTHR10574:SF291">
    <property type="entry name" value="LAMININ SUBUNIT ALPHA-2"/>
    <property type="match status" value="1"/>
</dbReference>
<evidence type="ECO:0000256" key="1">
    <source>
        <dbReference type="ARBA" id="ARBA00023157"/>
    </source>
</evidence>
<dbReference type="PANTHER" id="PTHR10574">
    <property type="entry name" value="NETRIN/LAMININ-RELATED"/>
    <property type="match status" value="1"/>
</dbReference>
<dbReference type="GO" id="GO:0009888">
    <property type="term" value="P:tissue development"/>
    <property type="evidence" value="ECO:0007669"/>
    <property type="project" value="TreeGrafter"/>
</dbReference>
<dbReference type="InterPro" id="IPR008979">
    <property type="entry name" value="Galactose-bd-like_sf"/>
</dbReference>
<dbReference type="InterPro" id="IPR002049">
    <property type="entry name" value="LE_dom"/>
</dbReference>
<name>A0A4U5UMX1_COLLU</name>
<dbReference type="PROSITE" id="PS51117">
    <property type="entry name" value="LAMININ_NTER"/>
    <property type="match status" value="1"/>
</dbReference>
<organism evidence="4 5">
    <name type="scientific">Collichthys lucidus</name>
    <name type="common">Big head croaker</name>
    <name type="synonym">Sciaena lucida</name>
    <dbReference type="NCBI Taxonomy" id="240159"/>
    <lineage>
        <taxon>Eukaryota</taxon>
        <taxon>Metazoa</taxon>
        <taxon>Chordata</taxon>
        <taxon>Craniata</taxon>
        <taxon>Vertebrata</taxon>
        <taxon>Euteleostomi</taxon>
        <taxon>Actinopterygii</taxon>
        <taxon>Neopterygii</taxon>
        <taxon>Teleostei</taxon>
        <taxon>Neoteleostei</taxon>
        <taxon>Acanthomorphata</taxon>
        <taxon>Eupercaria</taxon>
        <taxon>Sciaenidae</taxon>
        <taxon>Collichthys</taxon>
    </lineage>
</organism>
<evidence type="ECO:0000313" key="5">
    <source>
        <dbReference type="Proteomes" id="UP000298787"/>
    </source>
</evidence>
<dbReference type="InterPro" id="IPR050440">
    <property type="entry name" value="Laminin/Netrin_ECM"/>
</dbReference>
<dbReference type="CDD" id="cd00055">
    <property type="entry name" value="EGF_Lam"/>
    <property type="match status" value="1"/>
</dbReference>
<keyword evidence="2" id="KW-0424">Laminin EGF-like domain</keyword>
<accession>A0A4U5UMX1</accession>
<dbReference type="Proteomes" id="UP000298787">
    <property type="component" value="Chromosome 9"/>
</dbReference>
<evidence type="ECO:0000256" key="2">
    <source>
        <dbReference type="ARBA" id="ARBA00023292"/>
    </source>
</evidence>
<feature type="domain" description="Laminin N-terminal" evidence="3">
    <location>
        <begin position="20"/>
        <end position="269"/>
    </location>
</feature>
<dbReference type="GO" id="GO:0005201">
    <property type="term" value="F:extracellular matrix structural constituent"/>
    <property type="evidence" value="ECO:0007669"/>
    <property type="project" value="TreeGrafter"/>
</dbReference>